<evidence type="ECO:0000313" key="1">
    <source>
        <dbReference type="EMBL" id="KAG0431724.1"/>
    </source>
</evidence>
<dbReference type="EMBL" id="JABSTQ010009202">
    <property type="protein sequence ID" value="KAG0431724.1"/>
    <property type="molecule type" value="Genomic_DNA"/>
</dbReference>
<accession>A0AC60QCB1</accession>
<reference evidence="1 2" key="1">
    <citation type="journal article" date="2020" name="Cell">
        <title>Large-Scale Comparative Analyses of Tick Genomes Elucidate Their Genetic Diversity and Vector Capacities.</title>
        <authorList>
            <consortium name="Tick Genome and Microbiome Consortium (TIGMIC)"/>
            <person name="Jia N."/>
            <person name="Wang J."/>
            <person name="Shi W."/>
            <person name="Du L."/>
            <person name="Sun Y."/>
            <person name="Zhan W."/>
            <person name="Jiang J.F."/>
            <person name="Wang Q."/>
            <person name="Zhang B."/>
            <person name="Ji P."/>
            <person name="Bell-Sakyi L."/>
            <person name="Cui X.M."/>
            <person name="Yuan T.T."/>
            <person name="Jiang B.G."/>
            <person name="Yang W.F."/>
            <person name="Lam T.T."/>
            <person name="Chang Q.C."/>
            <person name="Ding S.J."/>
            <person name="Wang X.J."/>
            <person name="Zhu J.G."/>
            <person name="Ruan X.D."/>
            <person name="Zhao L."/>
            <person name="Wei J.T."/>
            <person name="Ye R.Z."/>
            <person name="Que T.C."/>
            <person name="Du C.H."/>
            <person name="Zhou Y.H."/>
            <person name="Cheng J.X."/>
            <person name="Dai P.F."/>
            <person name="Guo W.B."/>
            <person name="Han X.H."/>
            <person name="Huang E.J."/>
            <person name="Li L.F."/>
            <person name="Wei W."/>
            <person name="Gao Y.C."/>
            <person name="Liu J.Z."/>
            <person name="Shao H.Z."/>
            <person name="Wang X."/>
            <person name="Wang C.C."/>
            <person name="Yang T.C."/>
            <person name="Huo Q.B."/>
            <person name="Li W."/>
            <person name="Chen H.Y."/>
            <person name="Chen S.E."/>
            <person name="Zhou L.G."/>
            <person name="Ni X.B."/>
            <person name="Tian J.H."/>
            <person name="Sheng Y."/>
            <person name="Liu T."/>
            <person name="Pan Y.S."/>
            <person name="Xia L.Y."/>
            <person name="Li J."/>
            <person name="Zhao F."/>
            <person name="Cao W.C."/>
        </authorList>
    </citation>
    <scope>NUCLEOTIDE SEQUENCE [LARGE SCALE GENOMIC DNA]</scope>
    <source>
        <strain evidence="1">Iper-2018</strain>
    </source>
</reference>
<comment type="caution">
    <text evidence="1">The sequence shown here is derived from an EMBL/GenBank/DDBJ whole genome shotgun (WGS) entry which is preliminary data.</text>
</comment>
<gene>
    <name evidence="1" type="ORF">HPB47_021518</name>
</gene>
<sequence length="96" mass="10615">MVRRLRVKHGVAGRSTQPQLVCVHGSPKTAAGASEGVQSTYITEHLHWDRFPEIPSEERWEASLRSPDPDLQVRPVKRAKEVAGRPRPTATTGPPT</sequence>
<evidence type="ECO:0000313" key="2">
    <source>
        <dbReference type="Proteomes" id="UP000805193"/>
    </source>
</evidence>
<name>A0AC60QCB1_IXOPE</name>
<protein>
    <submittedName>
        <fullName evidence="1">Uncharacterized protein</fullName>
    </submittedName>
</protein>
<proteinExistence type="predicted"/>
<dbReference type="Proteomes" id="UP000805193">
    <property type="component" value="Unassembled WGS sequence"/>
</dbReference>
<keyword evidence="2" id="KW-1185">Reference proteome</keyword>
<organism evidence="1 2">
    <name type="scientific">Ixodes persulcatus</name>
    <name type="common">Taiga tick</name>
    <dbReference type="NCBI Taxonomy" id="34615"/>
    <lineage>
        <taxon>Eukaryota</taxon>
        <taxon>Metazoa</taxon>
        <taxon>Ecdysozoa</taxon>
        <taxon>Arthropoda</taxon>
        <taxon>Chelicerata</taxon>
        <taxon>Arachnida</taxon>
        <taxon>Acari</taxon>
        <taxon>Parasitiformes</taxon>
        <taxon>Ixodida</taxon>
        <taxon>Ixodoidea</taxon>
        <taxon>Ixodidae</taxon>
        <taxon>Ixodinae</taxon>
        <taxon>Ixodes</taxon>
    </lineage>
</organism>